<accession>A0A8J7SUB1</accession>
<evidence type="ECO:0008006" key="4">
    <source>
        <dbReference type="Google" id="ProtNLM"/>
    </source>
</evidence>
<comment type="caution">
    <text evidence="2">The sequence shown here is derived from an EMBL/GenBank/DDBJ whole genome shotgun (WGS) entry which is preliminary data.</text>
</comment>
<feature type="signal peptide" evidence="1">
    <location>
        <begin position="1"/>
        <end position="17"/>
    </location>
</feature>
<feature type="chain" id="PRO_5035235698" description="DUF995 domain-containing protein" evidence="1">
    <location>
        <begin position="18"/>
        <end position="121"/>
    </location>
</feature>
<gene>
    <name evidence="2" type="ORF">JI744_04880</name>
</gene>
<dbReference type="Proteomes" id="UP000619033">
    <property type="component" value="Unassembled WGS sequence"/>
</dbReference>
<reference evidence="2" key="1">
    <citation type="submission" date="2021-01" db="EMBL/GenBank/DDBJ databases">
        <title>Genome seq and assembly of Tabrizicola sp. KVB23.</title>
        <authorList>
            <person name="Chhetri G."/>
        </authorList>
    </citation>
    <scope>NUCLEOTIDE SEQUENCE</scope>
    <source>
        <strain evidence="2">KVB23</strain>
    </source>
</reference>
<sequence>MRLALIFLLLAALPACAEDIAKALTGHKVIYAEPGSTDDRPVWQEWAADGTTRTGGGGLLDRKSGHWKVEKGRYCDMFGLSEEWTCWKVSFPAKGRIRFWQIPRDMGDMLFHRDLKGFFAG</sequence>
<evidence type="ECO:0000313" key="2">
    <source>
        <dbReference type="EMBL" id="MBL4927436.1"/>
    </source>
</evidence>
<dbReference type="RefSeq" id="WP_202658566.1">
    <property type="nucleotide sequence ID" value="NZ_JAESVP010000002.1"/>
</dbReference>
<evidence type="ECO:0000313" key="3">
    <source>
        <dbReference type="Proteomes" id="UP000619033"/>
    </source>
</evidence>
<keyword evidence="1" id="KW-0732">Signal</keyword>
<proteinExistence type="predicted"/>
<protein>
    <recommendedName>
        <fullName evidence="4">DUF995 domain-containing protein</fullName>
    </recommendedName>
</protein>
<name>A0A8J7SUB1_9RHOB</name>
<dbReference type="AlphaFoldDB" id="A0A8J7SUB1"/>
<dbReference type="EMBL" id="JAESVP010000002">
    <property type="protein sequence ID" value="MBL4927436.1"/>
    <property type="molecule type" value="Genomic_DNA"/>
</dbReference>
<keyword evidence="3" id="KW-1185">Reference proteome</keyword>
<evidence type="ECO:0000256" key="1">
    <source>
        <dbReference type="SAM" id="SignalP"/>
    </source>
</evidence>
<organism evidence="2 3">
    <name type="scientific">Fuscibacter oryzae</name>
    <dbReference type="NCBI Taxonomy" id="2803939"/>
    <lineage>
        <taxon>Bacteria</taxon>
        <taxon>Pseudomonadati</taxon>
        <taxon>Pseudomonadota</taxon>
        <taxon>Alphaproteobacteria</taxon>
        <taxon>Rhodobacterales</taxon>
        <taxon>Paracoccaceae</taxon>
        <taxon>Fuscibacter</taxon>
    </lineage>
</organism>